<dbReference type="EMBL" id="CP031395">
    <property type="protein sequence ID" value="QBK06326.1"/>
    <property type="molecule type" value="Genomic_DNA"/>
</dbReference>
<organism evidence="1 2">
    <name type="scientific">Hylemonella gracilis</name>
    <dbReference type="NCBI Taxonomy" id="80880"/>
    <lineage>
        <taxon>Bacteria</taxon>
        <taxon>Pseudomonadati</taxon>
        <taxon>Pseudomonadota</taxon>
        <taxon>Betaproteobacteria</taxon>
        <taxon>Burkholderiales</taxon>
        <taxon>Comamonadaceae</taxon>
        <taxon>Hylemonella</taxon>
    </lineage>
</organism>
<dbReference type="InterPro" id="IPR028082">
    <property type="entry name" value="Peripla_BP_I"/>
</dbReference>
<dbReference type="OrthoDB" id="5288800at2"/>
<dbReference type="Gene3D" id="3.40.50.2300">
    <property type="match status" value="2"/>
</dbReference>
<dbReference type="Proteomes" id="UP000292939">
    <property type="component" value="Chromosome"/>
</dbReference>
<dbReference type="KEGG" id="hgr:DW355_01785"/>
<evidence type="ECO:0000313" key="2">
    <source>
        <dbReference type="Proteomes" id="UP000292939"/>
    </source>
</evidence>
<accession>A0A4P6UNH7</accession>
<name>A0A4P6UNH7_9BURK</name>
<dbReference type="Pfam" id="PF13433">
    <property type="entry name" value="Peripla_BP_5"/>
    <property type="match status" value="1"/>
</dbReference>
<dbReference type="PANTHER" id="PTHR47628:SF1">
    <property type="entry name" value="ALIPHATIC AMIDASE EXPRESSION-REGULATING PROTEIN"/>
    <property type="match status" value="1"/>
</dbReference>
<dbReference type="PANTHER" id="PTHR47628">
    <property type="match status" value="1"/>
</dbReference>
<protein>
    <submittedName>
        <fullName evidence="1">Amidase</fullName>
    </submittedName>
</protein>
<dbReference type="AlphaFoldDB" id="A0A4P6UNH7"/>
<sequence>MPPGSRFASWGFLFGNGHLVKIGVLYSTTGPYGAMGRDARLGVEFALHDHAQPGKGQIESVFFDPHADLAAYLEGAAHLLRNGCRHIIGTITSAARKEVIPLIEKHDALLWYMCPYEGFEANENVIYIGGCPNQHLMPLFDHLLASHGARPYLVGANYVWGWEMNRLARELVGQAGGAVLGERYLPLEETGVERIVADIADKRPDFVLNNLVGPSSYAFLTAMHALGQRDPAFLPENCPVVSCDLQECELPDIPAGAALGQLCAAPYFDSLSSADNTAFKARVRAWRRSIGKVSNLFTSAYTATSLCIAAMESVDSEAPAQVRGALLSRAWPTLLGSMTIDPVTNHANLPFHLGRINSAQGFDVIASRPALAADPYLTGHARHSAPRAASHLRLVS</sequence>
<gene>
    <name evidence="1" type="ORF">DW355_01785</name>
</gene>
<proteinExistence type="predicted"/>
<reference evidence="1 2" key="1">
    <citation type="submission" date="2018-07" db="EMBL/GenBank/DDBJ databases">
        <title>Exploring interactions and the metabolic potential of the ultra-small soil bacteria Hylemonella gracilis.</title>
        <authorList>
            <person name="Tyc O."/>
            <person name="Kulkarni P."/>
            <person name="Gawehns F."/>
            <person name="Hundscheid M."/>
            <person name="Zweers H."/>
            <person name="Garbeva P."/>
        </authorList>
    </citation>
    <scope>NUCLEOTIDE SEQUENCE [LARGE SCALE GENOMIC DNA]</scope>
    <source>
        <strain evidence="1 2">NS1</strain>
    </source>
</reference>
<evidence type="ECO:0000313" key="1">
    <source>
        <dbReference type="EMBL" id="QBK06326.1"/>
    </source>
</evidence>
<dbReference type="SUPFAM" id="SSF53822">
    <property type="entry name" value="Periplasmic binding protein-like I"/>
    <property type="match status" value="1"/>
</dbReference>